<evidence type="ECO:0000313" key="3">
    <source>
        <dbReference type="EMBL" id="PMB63768.1"/>
    </source>
</evidence>
<reference evidence="2 5" key="1">
    <citation type="journal article" date="2016" name="Appl. Microbiol. Biotechnol.">
        <title>Characterization of T-DNA insertion mutants with decreased virulence in the entomopathogenic fungus Beauveria bassiana JEF-007.</title>
        <authorList>
            <person name="Kim S."/>
            <person name="Lee S.J."/>
            <person name="Nai Y.S."/>
            <person name="Yu J.S."/>
            <person name="Lee M.R."/>
            <person name="Yang Y.T."/>
            <person name="Kim J.S."/>
        </authorList>
    </citation>
    <scope>NUCLEOTIDE SEQUENCE [LARGE SCALE GENOMIC DNA]</scope>
    <source>
        <strain evidence="2 5">JEF-007</strain>
    </source>
</reference>
<feature type="compositionally biased region" description="Basic and acidic residues" evidence="1">
    <location>
        <begin position="16"/>
        <end position="25"/>
    </location>
</feature>
<comment type="caution">
    <text evidence="2">The sequence shown here is derived from an EMBL/GenBank/DDBJ whole genome shotgun (WGS) entry which is preliminary data.</text>
</comment>
<protein>
    <submittedName>
        <fullName evidence="2">Uncharacterized protein</fullName>
    </submittedName>
</protein>
<gene>
    <name evidence="4" type="ORF">BM221_008999</name>
    <name evidence="3" type="ORF">BM221_010510</name>
    <name evidence="2" type="ORF">BM221_010772</name>
</gene>
<dbReference type="EMBL" id="MRVG01000010">
    <property type="protein sequence ID" value="PMB65638.1"/>
    <property type="molecule type" value="Genomic_DNA"/>
</dbReference>
<accession>A0A2N6N804</accession>
<evidence type="ECO:0000313" key="2">
    <source>
        <dbReference type="EMBL" id="PMB63409.1"/>
    </source>
</evidence>
<dbReference type="AlphaFoldDB" id="A0A2N6N804"/>
<dbReference type="EMBL" id="MRVG01000023">
    <property type="protein sequence ID" value="PMB63409.1"/>
    <property type="molecule type" value="Genomic_DNA"/>
</dbReference>
<dbReference type="Proteomes" id="UP000235728">
    <property type="component" value="Unassembled WGS sequence"/>
</dbReference>
<organism evidence="2 5">
    <name type="scientific">Beauveria bassiana</name>
    <name type="common">White muscardine disease fungus</name>
    <name type="synonym">Tritirachium shiotae</name>
    <dbReference type="NCBI Taxonomy" id="176275"/>
    <lineage>
        <taxon>Eukaryota</taxon>
        <taxon>Fungi</taxon>
        <taxon>Dikarya</taxon>
        <taxon>Ascomycota</taxon>
        <taxon>Pezizomycotina</taxon>
        <taxon>Sordariomycetes</taxon>
        <taxon>Hypocreomycetidae</taxon>
        <taxon>Hypocreales</taxon>
        <taxon>Cordycipitaceae</taxon>
        <taxon>Beauveria</taxon>
    </lineage>
</organism>
<name>A0A2N6N804_BEABA</name>
<evidence type="ECO:0000313" key="5">
    <source>
        <dbReference type="Proteomes" id="UP000235728"/>
    </source>
</evidence>
<feature type="region of interest" description="Disordered" evidence="1">
    <location>
        <begin position="1"/>
        <end position="69"/>
    </location>
</feature>
<dbReference type="EMBL" id="MRVG01000017">
    <property type="protein sequence ID" value="PMB63768.1"/>
    <property type="molecule type" value="Genomic_DNA"/>
</dbReference>
<evidence type="ECO:0000313" key="4">
    <source>
        <dbReference type="EMBL" id="PMB65638.1"/>
    </source>
</evidence>
<evidence type="ECO:0000256" key="1">
    <source>
        <dbReference type="SAM" id="MobiDB-lite"/>
    </source>
</evidence>
<feature type="compositionally biased region" description="Basic and acidic residues" evidence="1">
    <location>
        <begin position="46"/>
        <end position="55"/>
    </location>
</feature>
<sequence>MNAAPDSFCTGSVAGKPDDATEGTRDPTFVGSSRVDRASVPVSTSLDRDQEKPDDPCQGAPASPVDPFDDIFAVFDA</sequence>
<proteinExistence type="predicted"/>